<comment type="caution">
    <text evidence="3">The sequence shown here is derived from an EMBL/GenBank/DDBJ whole genome shotgun (WGS) entry which is preliminary data.</text>
</comment>
<dbReference type="PANTHER" id="PTHR46825">
    <property type="entry name" value="D-ALANYL-D-ALANINE-CARBOXYPEPTIDASE/ENDOPEPTIDASE AMPH"/>
    <property type="match status" value="1"/>
</dbReference>
<dbReference type="InterPro" id="IPR001466">
    <property type="entry name" value="Beta-lactam-related"/>
</dbReference>
<evidence type="ECO:0000256" key="1">
    <source>
        <dbReference type="SAM" id="SignalP"/>
    </source>
</evidence>
<keyword evidence="3" id="KW-0645">Protease</keyword>
<feature type="domain" description="Beta-lactamase-related" evidence="2">
    <location>
        <begin position="39"/>
        <end position="360"/>
    </location>
</feature>
<proteinExistence type="predicted"/>
<keyword evidence="4" id="KW-1185">Reference proteome</keyword>
<dbReference type="InterPro" id="IPR050491">
    <property type="entry name" value="AmpC-like"/>
</dbReference>
<dbReference type="EC" id="3.4.16.4" evidence="3"/>
<reference evidence="3 4" key="1">
    <citation type="submission" date="2023-07" db="EMBL/GenBank/DDBJ databases">
        <title>Sequencing the genomes of 1000 actinobacteria strains.</title>
        <authorList>
            <person name="Klenk H.-P."/>
        </authorList>
    </citation>
    <scope>NUCLEOTIDE SEQUENCE [LARGE SCALE GENOMIC DNA]</scope>
    <source>
        <strain evidence="3 4">DSM 44711</strain>
    </source>
</reference>
<dbReference type="Proteomes" id="UP001183629">
    <property type="component" value="Unassembled WGS sequence"/>
</dbReference>
<sequence length="371" mass="39431">MTTTTIRRCTGTALALLTGLTLVTAPAPVSAHSGGAAQAALDALVRADGFPGALASITDRAGRHRDLIAGVGDLRTGAKPPRDGYVRIGSNTKTFTAVVVLQLVGEGTVGLDEPIETYLPGLVPNGARITVRQLLQHTSGLANYTDHLPDESFDAGRHRYREPRELLDVAFAHAPDFAPGAGWRYSNTGYVLLGLLIQRVTGRPLAEQITERVIDRAGLRRTYFPGVGDESIRTPHPRGYLGPDRTDVTEMDPSWGWAAGQMISTPRDLNTFFRALLDGKLLGAAELAEMRTTVDASAGLWPGARYGLGLASSPLSCGGVYWGHGGDLPGFETRGGATEDGRAVSIALTTTPDSAERHQHVIDAVDTAFCR</sequence>
<name>A0AAE4CVE3_9ACTN</name>
<accession>A0AAE4CVE3</accession>
<keyword evidence="1" id="KW-0732">Signal</keyword>
<evidence type="ECO:0000259" key="2">
    <source>
        <dbReference type="Pfam" id="PF00144"/>
    </source>
</evidence>
<dbReference type="EMBL" id="JAVDYC010000001">
    <property type="protein sequence ID" value="MDR7325332.1"/>
    <property type="molecule type" value="Genomic_DNA"/>
</dbReference>
<feature type="chain" id="PRO_5042247707" evidence="1">
    <location>
        <begin position="32"/>
        <end position="371"/>
    </location>
</feature>
<evidence type="ECO:0000313" key="3">
    <source>
        <dbReference type="EMBL" id="MDR7325332.1"/>
    </source>
</evidence>
<organism evidence="3 4">
    <name type="scientific">Catenuloplanes niger</name>
    <dbReference type="NCBI Taxonomy" id="587534"/>
    <lineage>
        <taxon>Bacteria</taxon>
        <taxon>Bacillati</taxon>
        <taxon>Actinomycetota</taxon>
        <taxon>Actinomycetes</taxon>
        <taxon>Micromonosporales</taxon>
        <taxon>Micromonosporaceae</taxon>
        <taxon>Catenuloplanes</taxon>
    </lineage>
</organism>
<dbReference type="AlphaFoldDB" id="A0AAE4CVE3"/>
<feature type="signal peptide" evidence="1">
    <location>
        <begin position="1"/>
        <end position="31"/>
    </location>
</feature>
<dbReference type="Gene3D" id="3.40.710.10">
    <property type="entry name" value="DD-peptidase/beta-lactamase superfamily"/>
    <property type="match status" value="1"/>
</dbReference>
<dbReference type="InterPro" id="IPR012338">
    <property type="entry name" value="Beta-lactam/transpept-like"/>
</dbReference>
<evidence type="ECO:0000313" key="4">
    <source>
        <dbReference type="Proteomes" id="UP001183629"/>
    </source>
</evidence>
<keyword evidence="3" id="KW-0378">Hydrolase</keyword>
<dbReference type="Pfam" id="PF00144">
    <property type="entry name" value="Beta-lactamase"/>
    <property type="match status" value="1"/>
</dbReference>
<protein>
    <submittedName>
        <fullName evidence="3">D-alanyl-D-alanine carboxypeptidase</fullName>
        <ecNumber evidence="3">3.4.16.4</ecNumber>
    </submittedName>
</protein>
<keyword evidence="3" id="KW-0121">Carboxypeptidase</keyword>
<gene>
    <name evidence="3" type="ORF">J2S44_005582</name>
</gene>
<dbReference type="GO" id="GO:0009002">
    <property type="term" value="F:serine-type D-Ala-D-Ala carboxypeptidase activity"/>
    <property type="evidence" value="ECO:0007669"/>
    <property type="project" value="UniProtKB-EC"/>
</dbReference>
<dbReference type="RefSeq" id="WP_310419971.1">
    <property type="nucleotide sequence ID" value="NZ_JAVDYC010000001.1"/>
</dbReference>
<dbReference type="PANTHER" id="PTHR46825:SF7">
    <property type="entry name" value="D-ALANYL-D-ALANINE CARBOXYPEPTIDASE"/>
    <property type="match status" value="1"/>
</dbReference>
<dbReference type="SUPFAM" id="SSF56601">
    <property type="entry name" value="beta-lactamase/transpeptidase-like"/>
    <property type="match status" value="1"/>
</dbReference>